<dbReference type="EMBL" id="JH431845">
    <property type="status" value="NOT_ANNOTATED_CDS"/>
    <property type="molecule type" value="Genomic_DNA"/>
</dbReference>
<feature type="region of interest" description="Disordered" evidence="1">
    <location>
        <begin position="486"/>
        <end position="562"/>
    </location>
</feature>
<proteinExistence type="predicted"/>
<dbReference type="PANTHER" id="PTHR33861:SF5">
    <property type="entry name" value="GAMMA-TUBULIN COMPLEX COMPONENT"/>
    <property type="match status" value="1"/>
</dbReference>
<feature type="region of interest" description="Disordered" evidence="1">
    <location>
        <begin position="712"/>
        <end position="735"/>
    </location>
</feature>
<protein>
    <submittedName>
        <fullName evidence="2">Uncharacterized protein</fullName>
    </submittedName>
</protein>
<dbReference type="GO" id="GO:0048255">
    <property type="term" value="P:mRNA stabilization"/>
    <property type="evidence" value="ECO:0007669"/>
    <property type="project" value="TreeGrafter"/>
</dbReference>
<dbReference type="AlphaFoldDB" id="T1JKE6"/>
<evidence type="ECO:0000313" key="3">
    <source>
        <dbReference type="Proteomes" id="UP000014500"/>
    </source>
</evidence>
<feature type="region of interest" description="Disordered" evidence="1">
    <location>
        <begin position="300"/>
        <end position="323"/>
    </location>
</feature>
<dbReference type="HOGENOM" id="CLU_321922_0_0_1"/>
<reference evidence="3" key="1">
    <citation type="submission" date="2011-05" db="EMBL/GenBank/DDBJ databases">
        <authorList>
            <person name="Richards S.R."/>
            <person name="Qu J."/>
            <person name="Jiang H."/>
            <person name="Jhangiani S.N."/>
            <person name="Agravi P."/>
            <person name="Goodspeed R."/>
            <person name="Gross S."/>
            <person name="Mandapat C."/>
            <person name="Jackson L."/>
            <person name="Mathew T."/>
            <person name="Pu L."/>
            <person name="Thornton R."/>
            <person name="Saada N."/>
            <person name="Wilczek-Boney K.B."/>
            <person name="Lee S."/>
            <person name="Kovar C."/>
            <person name="Wu Y."/>
            <person name="Scherer S.E."/>
            <person name="Worley K.C."/>
            <person name="Muzny D.M."/>
            <person name="Gibbs R."/>
        </authorList>
    </citation>
    <scope>NUCLEOTIDE SEQUENCE</scope>
    <source>
        <strain evidence="3">Brora</strain>
    </source>
</reference>
<dbReference type="GO" id="GO:0007141">
    <property type="term" value="P:male meiosis I"/>
    <property type="evidence" value="ECO:0007669"/>
    <property type="project" value="TreeGrafter"/>
</dbReference>
<dbReference type="STRING" id="126957.T1JKE6"/>
<name>T1JKE6_STRMM</name>
<accession>T1JKE6</accession>
<feature type="region of interest" description="Disordered" evidence="1">
    <location>
        <begin position="406"/>
        <end position="425"/>
    </location>
</feature>
<feature type="region of interest" description="Disordered" evidence="1">
    <location>
        <begin position="861"/>
        <end position="900"/>
    </location>
</feature>
<dbReference type="EnsemblMetazoa" id="SMAR014326-RA">
    <property type="protein sequence ID" value="SMAR014326-PA"/>
    <property type="gene ID" value="SMAR014326"/>
</dbReference>
<organism evidence="2 3">
    <name type="scientific">Strigamia maritima</name>
    <name type="common">European centipede</name>
    <name type="synonym">Geophilus maritimus</name>
    <dbReference type="NCBI Taxonomy" id="126957"/>
    <lineage>
        <taxon>Eukaryota</taxon>
        <taxon>Metazoa</taxon>
        <taxon>Ecdysozoa</taxon>
        <taxon>Arthropoda</taxon>
        <taxon>Myriapoda</taxon>
        <taxon>Chilopoda</taxon>
        <taxon>Pleurostigmophora</taxon>
        <taxon>Geophilomorpha</taxon>
        <taxon>Linotaeniidae</taxon>
        <taxon>Strigamia</taxon>
    </lineage>
</organism>
<dbReference type="InterPro" id="IPR027963">
    <property type="entry name" value="MEIOC"/>
</dbReference>
<feature type="compositionally biased region" description="Low complexity" evidence="1">
    <location>
        <begin position="302"/>
        <end position="319"/>
    </location>
</feature>
<dbReference type="GO" id="GO:0005634">
    <property type="term" value="C:nucleus"/>
    <property type="evidence" value="ECO:0007669"/>
    <property type="project" value="TreeGrafter"/>
</dbReference>
<dbReference type="PANTHER" id="PTHR33861">
    <property type="entry name" value="PROTEIN CBG18333"/>
    <property type="match status" value="1"/>
</dbReference>
<evidence type="ECO:0000256" key="1">
    <source>
        <dbReference type="SAM" id="MobiDB-lite"/>
    </source>
</evidence>
<keyword evidence="3" id="KW-1185">Reference proteome</keyword>
<reference evidence="2" key="2">
    <citation type="submission" date="2015-02" db="UniProtKB">
        <authorList>
            <consortium name="EnsemblMetazoa"/>
        </authorList>
    </citation>
    <scope>IDENTIFICATION</scope>
</reference>
<dbReference type="eggNOG" id="ENOG502QPMP">
    <property type="taxonomic scope" value="Eukaryota"/>
</dbReference>
<sequence>MALSGQNERERHEDFRLGSVRVVSNQVEQRVQQCHTINNVIQFPGNTAMEKDPLSLYMPWSHETTPLKARLPDLSSQIGVGLVVNGRENALTEKSASLNNSSANDKFALDDLVSKILDEDHFGFNGFSDAPSRSIQDIFSYEGDLNYSLNSVWSTDNSNSTTDRCERNSFGCGNLDRNVKPNEYFFDTLYGKGEGISYSQESLKLDVERSKLEQYYRHPERVERDRLRYNESVQENANVDYRLQSIIENPLREQMQHQTILGDLYLDLEKQSRLMNHEDSFPSNGNHLYSNCLHQQIDHHNAQTQQSQQQQNLQSLHAQSVSASLNSQDMGHIGNQARQQVLPKERIRMHSSGTVNQLSSSQQFVNLRPIRALSESSIHQEQNMGPQARVHGFMNPIKVVTPANYSSQQSGLTTSPSTHDMTSPGQENCSGMHIPKNHFIQQQQNYSTQQNKYAFVSNQNNSSNSQMSNMMNGIETNMLNRSQLSTVSPSRLFSSKMSLPSNSSGQMNLSPQNSNQNQVAQNHSQNHLLLKQNEQQQVSQINARDSERTQQQIAGGVSQNNSQYSHSEFMDRFSPHPDFKYSLRATYPQFESEFIPPELLNPNSSLSHGSRGNGRYPAQFAAVHPQSNLSGDVPYEFYPFDPYLHGRGTSTYYGPNEVFYDLAPPTFYGVPPPFMGFRPLRRSGPSNELHIRLEECYDQFKNLEKERKKTEAELARQNPGKKVSSANNIPIPRLPPNPSRVDRLIVDERREHARVITLVAKMERLRNVPVHNNIHTAMEQWLEAISKVHARRRDEIVNATNRQRTGNGSRIQEDKDILALAASIQDLTKASRRARTAMWCALMTTIHYNVDPLLASAQSLSNDQAAQTPPPSVVDTGNVELSIDNPTCKLDYPPPQSKVA</sequence>
<dbReference type="Proteomes" id="UP000014500">
    <property type="component" value="Unassembled WGS sequence"/>
</dbReference>
<evidence type="ECO:0000313" key="2">
    <source>
        <dbReference type="EnsemblMetazoa" id="SMAR014326-PA"/>
    </source>
</evidence>
<dbReference type="GO" id="GO:0005737">
    <property type="term" value="C:cytoplasm"/>
    <property type="evidence" value="ECO:0007669"/>
    <property type="project" value="TreeGrafter"/>
</dbReference>
<dbReference type="GO" id="GO:0007144">
    <property type="term" value="P:female meiosis I"/>
    <property type="evidence" value="ECO:0007669"/>
    <property type="project" value="TreeGrafter"/>
</dbReference>
<dbReference type="Pfam" id="PF15189">
    <property type="entry name" value="MEIOC"/>
    <property type="match status" value="1"/>
</dbReference>